<dbReference type="OrthoDB" id="9804695at2"/>
<dbReference type="EMBL" id="CP036150">
    <property type="protein sequence ID" value="QEN07282.1"/>
    <property type="molecule type" value="Genomic_DNA"/>
</dbReference>
<reference evidence="2 3" key="1">
    <citation type="submission" date="2019-02" db="EMBL/GenBank/DDBJ databases">
        <title>Complete Genome Sequence and Methylome Analysis of free living Spirochaetas.</title>
        <authorList>
            <person name="Fomenkov A."/>
            <person name="Dubinina G."/>
            <person name="Leshcheva N."/>
            <person name="Mikheeva N."/>
            <person name="Grabovich M."/>
            <person name="Vincze T."/>
            <person name="Roberts R.J."/>
        </authorList>
    </citation>
    <scope>NUCLEOTIDE SEQUENCE [LARGE SCALE GENOMIC DNA]</scope>
    <source>
        <strain evidence="2 3">K2</strain>
    </source>
</reference>
<dbReference type="RefSeq" id="WP_149485364.1">
    <property type="nucleotide sequence ID" value="NZ_CP036150.1"/>
</dbReference>
<protein>
    <submittedName>
        <fullName evidence="2">CoA-binding protein</fullName>
    </submittedName>
</protein>
<evidence type="ECO:0000259" key="1">
    <source>
        <dbReference type="SMART" id="SM00881"/>
    </source>
</evidence>
<evidence type="ECO:0000313" key="3">
    <source>
        <dbReference type="Proteomes" id="UP000324209"/>
    </source>
</evidence>
<sequence length="123" mass="13733">MKENVAILGASQKAERYSYKALQMLLEYGHNVFPVHPVLQEIEGHKVYPSLSSIDEKIDTLTVYVSPKWLTPDMISEILALNPGRVIMNPGTESSSLKEALDQAGISWLEACTLVLLRTKQFS</sequence>
<dbReference type="SMART" id="SM00881">
    <property type="entry name" value="CoA_binding"/>
    <property type="match status" value="1"/>
</dbReference>
<dbReference type="PANTHER" id="PTHR33303">
    <property type="entry name" value="CYTOPLASMIC PROTEIN-RELATED"/>
    <property type="match status" value="1"/>
</dbReference>
<dbReference type="InterPro" id="IPR003781">
    <property type="entry name" value="CoA-bd"/>
</dbReference>
<dbReference type="AlphaFoldDB" id="A0A5C1QM99"/>
<proteinExistence type="predicted"/>
<dbReference type="Gene3D" id="3.40.50.720">
    <property type="entry name" value="NAD(P)-binding Rossmann-like Domain"/>
    <property type="match status" value="1"/>
</dbReference>
<dbReference type="InterPro" id="IPR036291">
    <property type="entry name" value="NAD(P)-bd_dom_sf"/>
</dbReference>
<evidence type="ECO:0000313" key="2">
    <source>
        <dbReference type="EMBL" id="QEN07282.1"/>
    </source>
</evidence>
<feature type="domain" description="CoA-binding" evidence="1">
    <location>
        <begin position="1"/>
        <end position="92"/>
    </location>
</feature>
<dbReference type="PANTHER" id="PTHR33303:SF2">
    <property type="entry name" value="COA-BINDING DOMAIN-CONTAINING PROTEIN"/>
    <property type="match status" value="1"/>
</dbReference>
<dbReference type="Pfam" id="PF13380">
    <property type="entry name" value="CoA_binding_2"/>
    <property type="match status" value="1"/>
</dbReference>
<dbReference type="Proteomes" id="UP000324209">
    <property type="component" value="Chromosome"/>
</dbReference>
<name>A0A5C1QM99_9SPIO</name>
<dbReference type="SUPFAM" id="SSF51735">
    <property type="entry name" value="NAD(P)-binding Rossmann-fold domains"/>
    <property type="match status" value="1"/>
</dbReference>
<organism evidence="2 3">
    <name type="scientific">Oceanispirochaeta crateris</name>
    <dbReference type="NCBI Taxonomy" id="2518645"/>
    <lineage>
        <taxon>Bacteria</taxon>
        <taxon>Pseudomonadati</taxon>
        <taxon>Spirochaetota</taxon>
        <taxon>Spirochaetia</taxon>
        <taxon>Spirochaetales</taxon>
        <taxon>Spirochaetaceae</taxon>
        <taxon>Oceanispirochaeta</taxon>
    </lineage>
</organism>
<dbReference type="KEGG" id="ock:EXM22_04495"/>
<accession>A0A5C1QM99</accession>
<keyword evidence="3" id="KW-1185">Reference proteome</keyword>
<gene>
    <name evidence="2" type="ORF">EXM22_04495</name>
</gene>